<accession>A0ABR8FLT2</accession>
<feature type="compositionally biased region" description="Basic and acidic residues" evidence="1">
    <location>
        <begin position="73"/>
        <end position="87"/>
    </location>
</feature>
<evidence type="ECO:0000256" key="1">
    <source>
        <dbReference type="SAM" id="MobiDB-lite"/>
    </source>
</evidence>
<sequence length="93" mass="10523">MKDNSRFVQLVIPGMEKFLAENKTSVETTLTTLKAVEDIWVLSPENQNTFHQLEIPGMEGFLSKLKAQSKPTDLSKHGDKISMRENQLEDFAA</sequence>
<dbReference type="RefSeq" id="WP_190720336.1">
    <property type="nucleotide sequence ID" value="NZ_JACJST010000038.1"/>
</dbReference>
<evidence type="ECO:0000313" key="3">
    <source>
        <dbReference type="Proteomes" id="UP000640531"/>
    </source>
</evidence>
<dbReference type="EMBL" id="JACJST010000038">
    <property type="protein sequence ID" value="MBD2571130.1"/>
    <property type="molecule type" value="Genomic_DNA"/>
</dbReference>
<organism evidence="2 3">
    <name type="scientific">Anabaena lutea FACHB-196</name>
    <dbReference type="NCBI Taxonomy" id="2692881"/>
    <lineage>
        <taxon>Bacteria</taxon>
        <taxon>Bacillati</taxon>
        <taxon>Cyanobacteriota</taxon>
        <taxon>Cyanophyceae</taxon>
        <taxon>Nostocales</taxon>
        <taxon>Nostocaceae</taxon>
        <taxon>Anabaena</taxon>
    </lineage>
</organism>
<name>A0ABR8FLT2_9NOST</name>
<proteinExistence type="predicted"/>
<keyword evidence="3" id="KW-1185">Reference proteome</keyword>
<dbReference type="Proteomes" id="UP000640531">
    <property type="component" value="Unassembled WGS sequence"/>
</dbReference>
<protein>
    <submittedName>
        <fullName evidence="2">Uncharacterized protein</fullName>
    </submittedName>
</protein>
<reference evidence="2 3" key="1">
    <citation type="journal article" date="2020" name="ISME J.">
        <title>Comparative genomics reveals insights into cyanobacterial evolution and habitat adaptation.</title>
        <authorList>
            <person name="Chen M.Y."/>
            <person name="Teng W.K."/>
            <person name="Zhao L."/>
            <person name="Hu C.X."/>
            <person name="Zhou Y.K."/>
            <person name="Han B.P."/>
            <person name="Song L.R."/>
            <person name="Shu W.S."/>
        </authorList>
    </citation>
    <scope>NUCLEOTIDE SEQUENCE [LARGE SCALE GENOMIC DNA]</scope>
    <source>
        <strain evidence="2 3">FACHB-196</strain>
    </source>
</reference>
<evidence type="ECO:0000313" key="2">
    <source>
        <dbReference type="EMBL" id="MBD2571130.1"/>
    </source>
</evidence>
<comment type="caution">
    <text evidence="2">The sequence shown here is derived from an EMBL/GenBank/DDBJ whole genome shotgun (WGS) entry which is preliminary data.</text>
</comment>
<feature type="region of interest" description="Disordered" evidence="1">
    <location>
        <begin position="68"/>
        <end position="93"/>
    </location>
</feature>
<gene>
    <name evidence="2" type="ORF">H6G59_25215</name>
</gene>